<evidence type="ECO:0000313" key="3">
    <source>
        <dbReference type="Proteomes" id="UP000016662"/>
    </source>
</evidence>
<feature type="compositionally biased region" description="Polar residues" evidence="1">
    <location>
        <begin position="22"/>
        <end position="32"/>
    </location>
</feature>
<dbReference type="Proteomes" id="UP000016662">
    <property type="component" value="Unassembled WGS sequence"/>
</dbReference>
<reference evidence="2 3" key="1">
    <citation type="submission" date="2013-07" db="EMBL/GenBank/DDBJ databases">
        <authorList>
            <person name="Weinstock G."/>
            <person name="Sodergren E."/>
            <person name="Wylie T."/>
            <person name="Fulton L."/>
            <person name="Fulton R."/>
            <person name="Fronick C."/>
            <person name="O'Laughlin M."/>
            <person name="Godfrey J."/>
            <person name="Miner T."/>
            <person name="Herter B."/>
            <person name="Appelbaum E."/>
            <person name="Cordes M."/>
            <person name="Lek S."/>
            <person name="Wollam A."/>
            <person name="Pepin K.H."/>
            <person name="Palsikar V.B."/>
            <person name="Mitreva M."/>
            <person name="Wilson R.K."/>
        </authorList>
    </citation>
    <scope>NUCLEOTIDE SEQUENCE [LARGE SCALE GENOMIC DNA]</scope>
    <source>
        <strain evidence="2 3">ATCC 27760</strain>
    </source>
</reference>
<evidence type="ECO:0000313" key="2">
    <source>
        <dbReference type="EMBL" id="ERJ96296.1"/>
    </source>
</evidence>
<name>U2KCN6_9FIRM</name>
<comment type="caution">
    <text evidence="2">The sequence shown here is derived from an EMBL/GenBank/DDBJ whole genome shotgun (WGS) entry which is preliminary data.</text>
</comment>
<evidence type="ECO:0000256" key="1">
    <source>
        <dbReference type="SAM" id="MobiDB-lite"/>
    </source>
</evidence>
<feature type="region of interest" description="Disordered" evidence="1">
    <location>
        <begin position="22"/>
        <end position="45"/>
    </location>
</feature>
<proteinExistence type="predicted"/>
<dbReference type="HOGENOM" id="CLU_3204870_0_0_9"/>
<dbReference type="AlphaFoldDB" id="U2KCN6"/>
<gene>
    <name evidence="2" type="ORF">RUMCAL_01431</name>
</gene>
<protein>
    <submittedName>
        <fullName evidence="2">Uncharacterized protein</fullName>
    </submittedName>
</protein>
<sequence>MSEWLNNADSRQHLFKMPMANSISGYSDTNAAASKLEYRPDEDEA</sequence>
<keyword evidence="3" id="KW-1185">Reference proteome</keyword>
<accession>U2KCN6</accession>
<dbReference type="EMBL" id="AWVF01000175">
    <property type="protein sequence ID" value="ERJ96296.1"/>
    <property type="molecule type" value="Genomic_DNA"/>
</dbReference>
<dbReference type="STRING" id="411473.RUMCAL_01431"/>
<organism evidence="2 3">
    <name type="scientific">Ruminococcus callidus ATCC 27760</name>
    <dbReference type="NCBI Taxonomy" id="411473"/>
    <lineage>
        <taxon>Bacteria</taxon>
        <taxon>Bacillati</taxon>
        <taxon>Bacillota</taxon>
        <taxon>Clostridia</taxon>
        <taxon>Eubacteriales</taxon>
        <taxon>Oscillospiraceae</taxon>
        <taxon>Ruminococcus</taxon>
    </lineage>
</organism>